<reference evidence="2" key="1">
    <citation type="submission" date="2020-03" db="EMBL/GenBank/DDBJ databases">
        <title>The deep terrestrial virosphere.</title>
        <authorList>
            <person name="Holmfeldt K."/>
            <person name="Nilsson E."/>
            <person name="Simone D."/>
            <person name="Lopez-Fernandez M."/>
            <person name="Wu X."/>
            <person name="de Brujin I."/>
            <person name="Lundin D."/>
            <person name="Andersson A."/>
            <person name="Bertilsson S."/>
            <person name="Dopson M."/>
        </authorList>
    </citation>
    <scope>NUCLEOTIDE SEQUENCE</scope>
    <source>
        <strain evidence="2">MM415B04452</strain>
    </source>
</reference>
<proteinExistence type="predicted"/>
<protein>
    <recommendedName>
        <fullName evidence="1">DUF7694 domain-containing protein</fullName>
    </recommendedName>
</protein>
<dbReference type="EMBL" id="MT143099">
    <property type="protein sequence ID" value="QJA92828.1"/>
    <property type="molecule type" value="Genomic_DNA"/>
</dbReference>
<dbReference type="AlphaFoldDB" id="A0A6M3LIC4"/>
<sequence>MVQIYEVKKPEGAVLHLPTERLCITHTGISTAAKANAITRDELMDLKLQCGRGGQWAVEVFPDLDRGLSLPEARHLWIYYGMPEFC</sequence>
<name>A0A6M3LIC4_9ZZZZ</name>
<accession>A0A6M3LIC4</accession>
<evidence type="ECO:0000259" key="1">
    <source>
        <dbReference type="Pfam" id="PF24746"/>
    </source>
</evidence>
<evidence type="ECO:0000313" key="2">
    <source>
        <dbReference type="EMBL" id="QJA92828.1"/>
    </source>
</evidence>
<gene>
    <name evidence="2" type="ORF">MM415B04452_0006</name>
</gene>
<feature type="domain" description="DUF7694" evidence="1">
    <location>
        <begin position="24"/>
        <end position="78"/>
    </location>
</feature>
<organism evidence="2">
    <name type="scientific">viral metagenome</name>
    <dbReference type="NCBI Taxonomy" id="1070528"/>
    <lineage>
        <taxon>unclassified sequences</taxon>
        <taxon>metagenomes</taxon>
        <taxon>organismal metagenomes</taxon>
    </lineage>
</organism>
<dbReference type="Pfam" id="PF24746">
    <property type="entry name" value="DUF7694"/>
    <property type="match status" value="1"/>
</dbReference>
<dbReference type="InterPro" id="IPR056111">
    <property type="entry name" value="DUF7694"/>
</dbReference>